<gene>
    <name evidence="4" type="ORF">SAMN04488548_1342258</name>
</gene>
<name>A0A1H2JLH5_9ACTN</name>
<dbReference type="EMBL" id="FNLM01000034">
    <property type="protein sequence ID" value="SDU57202.1"/>
    <property type="molecule type" value="Genomic_DNA"/>
</dbReference>
<dbReference type="OrthoDB" id="4375081at2"/>
<evidence type="ECO:0000313" key="4">
    <source>
        <dbReference type="EMBL" id="SDU57202.1"/>
    </source>
</evidence>
<keyword evidence="2" id="KW-0472">Membrane</keyword>
<evidence type="ECO:0000313" key="5">
    <source>
        <dbReference type="Proteomes" id="UP000183180"/>
    </source>
</evidence>
<dbReference type="InterPro" id="IPR025241">
    <property type="entry name" value="DUF4190"/>
</dbReference>
<dbReference type="RefSeq" id="WP_074850688.1">
    <property type="nucleotide sequence ID" value="NZ_FNLM01000034.1"/>
</dbReference>
<dbReference type="Pfam" id="PF13828">
    <property type="entry name" value="DUF4190"/>
    <property type="match status" value="1"/>
</dbReference>
<sequence length="243" mass="24747">MSYPPGQGSGQGQDDWGTVPNSGSSEGAGPNLSKGDQGQGSPDYAPTEFAQTYQPGPSSDPQGQNPYGQNPYDQNAYGQNPYGQPQAPYNQDPYNQNPYGQAPGAPYGQYNDPYQAGQQPAYGSAAYGAQNPYGAAPYGGYGYGAPQKSTNGKAIGALVCGIVALVMLAACFPLALPLGIAAVVLGVMGRREVEQSAGNQTGTGMGLAGIITGGLGILGAVVAVVLIIILVAAGNSMDSVYYY</sequence>
<protein>
    <recommendedName>
        <fullName evidence="3">DUF4190 domain-containing protein</fullName>
    </recommendedName>
</protein>
<evidence type="ECO:0000256" key="1">
    <source>
        <dbReference type="SAM" id="MobiDB-lite"/>
    </source>
</evidence>
<feature type="transmembrane region" description="Helical" evidence="2">
    <location>
        <begin position="207"/>
        <end position="233"/>
    </location>
</feature>
<evidence type="ECO:0000259" key="3">
    <source>
        <dbReference type="Pfam" id="PF13828"/>
    </source>
</evidence>
<dbReference type="STRING" id="158898.SAMN04488548_1342258"/>
<feature type="region of interest" description="Disordered" evidence="1">
    <location>
        <begin position="1"/>
        <end position="115"/>
    </location>
</feature>
<dbReference type="AlphaFoldDB" id="A0A1H2JLH5"/>
<accession>A0A1H2JLH5</accession>
<feature type="transmembrane region" description="Helical" evidence="2">
    <location>
        <begin position="154"/>
        <end position="187"/>
    </location>
</feature>
<feature type="compositionally biased region" description="Polar residues" evidence="1">
    <location>
        <begin position="49"/>
        <end position="99"/>
    </location>
</feature>
<dbReference type="Proteomes" id="UP000183180">
    <property type="component" value="Unassembled WGS sequence"/>
</dbReference>
<feature type="domain" description="DUF4190" evidence="3">
    <location>
        <begin position="154"/>
        <end position="222"/>
    </location>
</feature>
<evidence type="ECO:0000256" key="2">
    <source>
        <dbReference type="SAM" id="Phobius"/>
    </source>
</evidence>
<keyword evidence="2" id="KW-0812">Transmembrane</keyword>
<keyword evidence="2" id="KW-1133">Transmembrane helix</keyword>
<organism evidence="4 5">
    <name type="scientific">Gordonia westfalica</name>
    <dbReference type="NCBI Taxonomy" id="158898"/>
    <lineage>
        <taxon>Bacteria</taxon>
        <taxon>Bacillati</taxon>
        <taxon>Actinomycetota</taxon>
        <taxon>Actinomycetes</taxon>
        <taxon>Mycobacteriales</taxon>
        <taxon>Gordoniaceae</taxon>
        <taxon>Gordonia</taxon>
    </lineage>
</organism>
<proteinExistence type="predicted"/>
<reference evidence="4 5" key="1">
    <citation type="submission" date="2016-10" db="EMBL/GenBank/DDBJ databases">
        <authorList>
            <person name="de Groot N.N."/>
        </authorList>
    </citation>
    <scope>NUCLEOTIDE SEQUENCE [LARGE SCALE GENOMIC DNA]</scope>
    <source>
        <strain evidence="4 5">DSM 44215</strain>
    </source>
</reference>